<dbReference type="PANTHER" id="PTHR30163:SF8">
    <property type="entry name" value="LYTIC MUREIN TRANSGLYCOSYLASE"/>
    <property type="match status" value="1"/>
</dbReference>
<dbReference type="InterPro" id="IPR023346">
    <property type="entry name" value="Lysozyme-like_dom_sf"/>
</dbReference>
<dbReference type="Proteomes" id="UP001501116">
    <property type="component" value="Unassembled WGS sequence"/>
</dbReference>
<dbReference type="Gene3D" id="1.10.530.10">
    <property type="match status" value="1"/>
</dbReference>
<name>A0ABN2R3I7_9PSEU</name>
<dbReference type="InterPro" id="IPR043426">
    <property type="entry name" value="MltB-like"/>
</dbReference>
<dbReference type="SUPFAM" id="SSF53955">
    <property type="entry name" value="Lysozyme-like"/>
    <property type="match status" value="1"/>
</dbReference>
<proteinExistence type="predicted"/>
<reference evidence="3 4" key="1">
    <citation type="journal article" date="2019" name="Int. J. Syst. Evol. Microbiol.">
        <title>The Global Catalogue of Microorganisms (GCM) 10K type strain sequencing project: providing services to taxonomists for standard genome sequencing and annotation.</title>
        <authorList>
            <consortium name="The Broad Institute Genomics Platform"/>
            <consortium name="The Broad Institute Genome Sequencing Center for Infectious Disease"/>
            <person name="Wu L."/>
            <person name="Ma J."/>
        </authorList>
    </citation>
    <scope>NUCLEOTIDE SEQUENCE [LARGE SCALE GENOMIC DNA]</scope>
    <source>
        <strain evidence="3 4">JCM 14545</strain>
    </source>
</reference>
<dbReference type="EMBL" id="BAAANN010000014">
    <property type="protein sequence ID" value="GAA1962800.1"/>
    <property type="molecule type" value="Genomic_DNA"/>
</dbReference>
<accession>A0ABN2R3I7</accession>
<feature type="region of interest" description="Disordered" evidence="1">
    <location>
        <begin position="1"/>
        <end position="21"/>
    </location>
</feature>
<dbReference type="RefSeq" id="WP_344419949.1">
    <property type="nucleotide sequence ID" value="NZ_BAAANN010000014.1"/>
</dbReference>
<comment type="caution">
    <text evidence="3">The sequence shown here is derived from an EMBL/GenBank/DDBJ whole genome shotgun (WGS) entry which is preliminary data.</text>
</comment>
<evidence type="ECO:0000256" key="1">
    <source>
        <dbReference type="SAM" id="MobiDB-lite"/>
    </source>
</evidence>
<evidence type="ECO:0000313" key="3">
    <source>
        <dbReference type="EMBL" id="GAA1962800.1"/>
    </source>
</evidence>
<feature type="transmembrane region" description="Helical" evidence="2">
    <location>
        <begin position="27"/>
        <end position="48"/>
    </location>
</feature>
<feature type="compositionally biased region" description="Pro residues" evidence="1">
    <location>
        <begin position="60"/>
        <end position="73"/>
    </location>
</feature>
<feature type="region of interest" description="Disordered" evidence="1">
    <location>
        <begin position="55"/>
        <end position="76"/>
    </location>
</feature>
<sequence length="287" mass="29918">MAEPAPVDTDPAPSALPPGHLPPRPPYVGRLALAGGLVVTALILIFTVGIDRGEEAADDGPPPPPPALPVPELKPPKGAVAPRAALVAPVDRPKASDEAALDEWSKKVAKTTQISHRTLAAYGRAEMWMRTEAPGCKISWGTVAGIGRVESAHGNFAGAEVGPDGRVTKPIIGPPLNGAPGVKAIKDTEHGVLDGDTEWDRAVGPLQFLPVTWGKWSVRASSDGKPADPQNVDDAALTAARYLCSAGGDLATPDGWWRAVLTYNQSVSYAQDVYSGAEAYAQASLRP</sequence>
<keyword evidence="2" id="KW-0812">Transmembrane</keyword>
<dbReference type="PANTHER" id="PTHR30163">
    <property type="entry name" value="MEMBRANE-BOUND LYTIC MUREIN TRANSGLYCOSYLASE B"/>
    <property type="match status" value="1"/>
</dbReference>
<protein>
    <submittedName>
        <fullName evidence="3">Murein transglycosylase</fullName>
    </submittedName>
</protein>
<evidence type="ECO:0000313" key="4">
    <source>
        <dbReference type="Proteomes" id="UP001501116"/>
    </source>
</evidence>
<keyword evidence="2" id="KW-0472">Membrane</keyword>
<organism evidence="3 4">
    <name type="scientific">Amycolatopsis minnesotensis</name>
    <dbReference type="NCBI Taxonomy" id="337894"/>
    <lineage>
        <taxon>Bacteria</taxon>
        <taxon>Bacillati</taxon>
        <taxon>Actinomycetota</taxon>
        <taxon>Actinomycetes</taxon>
        <taxon>Pseudonocardiales</taxon>
        <taxon>Pseudonocardiaceae</taxon>
        <taxon>Amycolatopsis</taxon>
    </lineage>
</organism>
<evidence type="ECO:0000256" key="2">
    <source>
        <dbReference type="SAM" id="Phobius"/>
    </source>
</evidence>
<keyword evidence="2" id="KW-1133">Transmembrane helix</keyword>
<gene>
    <name evidence="3" type="ORF">GCM10009754_37610</name>
</gene>
<keyword evidence="4" id="KW-1185">Reference proteome</keyword>